<evidence type="ECO:0000313" key="2">
    <source>
        <dbReference type="EMBL" id="OGL66891.1"/>
    </source>
</evidence>
<sequence>MEEKQQQDDAIHAGEHLLSWEVDEYPRHERSKRWYVIAAIVGVLLIVYSIWTANFMFALIVLMLGIIILLSTFKEPDRIAVILTTNGLVLGEAFYEYRNLKDFAIVYEPPTVKNLYIDFASKWRPLLTIPLEDTDPNRVREAMLPYLKEDLERTGETLTDVLQRVYKL</sequence>
<keyword evidence="1" id="KW-1133">Transmembrane helix</keyword>
<dbReference type="STRING" id="1802385.A2856_00075"/>
<dbReference type="Proteomes" id="UP000177885">
    <property type="component" value="Unassembled WGS sequence"/>
</dbReference>
<feature type="transmembrane region" description="Helical" evidence="1">
    <location>
        <begin position="57"/>
        <end position="73"/>
    </location>
</feature>
<dbReference type="EMBL" id="MGDT01000004">
    <property type="protein sequence ID" value="OGL66891.1"/>
    <property type="molecule type" value="Genomic_DNA"/>
</dbReference>
<evidence type="ECO:0000313" key="3">
    <source>
        <dbReference type="Proteomes" id="UP000177885"/>
    </source>
</evidence>
<protein>
    <recommendedName>
        <fullName evidence="4">DUF5673 domain-containing protein</fullName>
    </recommendedName>
</protein>
<reference evidence="2 3" key="1">
    <citation type="journal article" date="2016" name="Nat. Commun.">
        <title>Thousands of microbial genomes shed light on interconnected biogeochemical processes in an aquifer system.</title>
        <authorList>
            <person name="Anantharaman K."/>
            <person name="Brown C.T."/>
            <person name="Hug L.A."/>
            <person name="Sharon I."/>
            <person name="Castelle C.J."/>
            <person name="Probst A.J."/>
            <person name="Thomas B.C."/>
            <person name="Singh A."/>
            <person name="Wilkins M.J."/>
            <person name="Karaoz U."/>
            <person name="Brodie E.L."/>
            <person name="Williams K.H."/>
            <person name="Hubbard S.S."/>
            <person name="Banfield J.F."/>
        </authorList>
    </citation>
    <scope>NUCLEOTIDE SEQUENCE [LARGE SCALE GENOMIC DNA]</scope>
</reference>
<name>A0A1F7TLN7_9BACT</name>
<feature type="transmembrane region" description="Helical" evidence="1">
    <location>
        <begin position="34"/>
        <end position="51"/>
    </location>
</feature>
<evidence type="ECO:0000256" key="1">
    <source>
        <dbReference type="SAM" id="Phobius"/>
    </source>
</evidence>
<gene>
    <name evidence="2" type="ORF">A2856_00075</name>
</gene>
<organism evidence="2 3">
    <name type="scientific">Candidatus Uhrbacteria bacterium RIFCSPHIGHO2_01_FULL_63_20</name>
    <dbReference type="NCBI Taxonomy" id="1802385"/>
    <lineage>
        <taxon>Bacteria</taxon>
        <taxon>Candidatus Uhriibacteriota</taxon>
    </lineage>
</organism>
<comment type="caution">
    <text evidence="2">The sequence shown here is derived from an EMBL/GenBank/DDBJ whole genome shotgun (WGS) entry which is preliminary data.</text>
</comment>
<keyword evidence="1" id="KW-0812">Transmembrane</keyword>
<accession>A0A1F7TLN7</accession>
<keyword evidence="1" id="KW-0472">Membrane</keyword>
<evidence type="ECO:0008006" key="4">
    <source>
        <dbReference type="Google" id="ProtNLM"/>
    </source>
</evidence>
<dbReference type="AlphaFoldDB" id="A0A1F7TLN7"/>
<proteinExistence type="predicted"/>